<evidence type="ECO:0000313" key="12">
    <source>
        <dbReference type="Proteomes" id="UP000477680"/>
    </source>
</evidence>
<dbReference type="RefSeq" id="WP_163496823.1">
    <property type="nucleotide sequence ID" value="NZ_CP048711.1"/>
</dbReference>
<keyword evidence="5 9" id="KW-0812">Transmembrane</keyword>
<evidence type="ECO:0000256" key="1">
    <source>
        <dbReference type="ARBA" id="ARBA00004651"/>
    </source>
</evidence>
<evidence type="ECO:0000256" key="9">
    <source>
        <dbReference type="SAM" id="Phobius"/>
    </source>
</evidence>
<dbReference type="Gene3D" id="3.60.110.10">
    <property type="entry name" value="Carbon-nitrogen hydrolase"/>
    <property type="match status" value="1"/>
</dbReference>
<proteinExistence type="inferred from homology"/>
<dbReference type="GO" id="GO:0016410">
    <property type="term" value="F:N-acyltransferase activity"/>
    <property type="evidence" value="ECO:0007669"/>
    <property type="project" value="InterPro"/>
</dbReference>
<keyword evidence="6 9" id="KW-1133">Transmembrane helix</keyword>
<evidence type="ECO:0000256" key="5">
    <source>
        <dbReference type="ARBA" id="ARBA00022692"/>
    </source>
</evidence>
<protein>
    <submittedName>
        <fullName evidence="11">Nitrilase</fullName>
    </submittedName>
</protein>
<feature type="transmembrane region" description="Helical" evidence="9">
    <location>
        <begin position="125"/>
        <end position="144"/>
    </location>
</feature>
<evidence type="ECO:0000256" key="2">
    <source>
        <dbReference type="ARBA" id="ARBA00010065"/>
    </source>
</evidence>
<feature type="transmembrane region" description="Helical" evidence="9">
    <location>
        <begin position="203"/>
        <end position="223"/>
    </location>
</feature>
<dbReference type="PROSITE" id="PS50263">
    <property type="entry name" value="CN_HYDROLASE"/>
    <property type="match status" value="1"/>
</dbReference>
<feature type="transmembrane region" description="Helical" evidence="9">
    <location>
        <begin position="164"/>
        <end position="191"/>
    </location>
</feature>
<evidence type="ECO:0000313" key="11">
    <source>
        <dbReference type="EMBL" id="QIB67396.1"/>
    </source>
</evidence>
<feature type="transmembrane region" description="Helical" evidence="9">
    <location>
        <begin position="26"/>
        <end position="46"/>
    </location>
</feature>
<keyword evidence="8" id="KW-0012">Acyltransferase</keyword>
<dbReference type="InterPro" id="IPR004563">
    <property type="entry name" value="Apolipo_AcylTrfase"/>
</dbReference>
<dbReference type="GO" id="GO:0005886">
    <property type="term" value="C:plasma membrane"/>
    <property type="evidence" value="ECO:0007669"/>
    <property type="project" value="UniProtKB-SubCell"/>
</dbReference>
<dbReference type="InterPro" id="IPR003010">
    <property type="entry name" value="C-N_Hydrolase"/>
</dbReference>
<feature type="domain" description="CN hydrolase" evidence="10">
    <location>
        <begin position="254"/>
        <end position="466"/>
    </location>
</feature>
<evidence type="ECO:0000256" key="8">
    <source>
        <dbReference type="ARBA" id="ARBA00023315"/>
    </source>
</evidence>
<dbReference type="GO" id="GO:0042158">
    <property type="term" value="P:lipoprotein biosynthetic process"/>
    <property type="evidence" value="ECO:0007669"/>
    <property type="project" value="InterPro"/>
</dbReference>
<dbReference type="EMBL" id="CP048711">
    <property type="protein sequence ID" value="QIB67396.1"/>
    <property type="molecule type" value="Genomic_DNA"/>
</dbReference>
<dbReference type="Pfam" id="PF00795">
    <property type="entry name" value="CN_hydrolase"/>
    <property type="match status" value="1"/>
</dbReference>
<keyword evidence="3" id="KW-1003">Cell membrane</keyword>
<name>A0A6C0U5X3_9GAMM</name>
<feature type="transmembrane region" description="Helical" evidence="9">
    <location>
        <begin position="92"/>
        <end position="113"/>
    </location>
</feature>
<evidence type="ECO:0000256" key="6">
    <source>
        <dbReference type="ARBA" id="ARBA00022989"/>
    </source>
</evidence>
<gene>
    <name evidence="11" type="ORF">G3T16_20375</name>
</gene>
<reference evidence="11 12" key="1">
    <citation type="submission" date="2020-02" db="EMBL/GenBank/DDBJ databases">
        <title>Genome sequencing for Kineobactrum sp. M2.</title>
        <authorList>
            <person name="Park S.-J."/>
        </authorList>
    </citation>
    <scope>NUCLEOTIDE SEQUENCE [LARGE SCALE GENOMIC DNA]</scope>
    <source>
        <strain evidence="11 12">M2</strain>
    </source>
</reference>
<dbReference type="SUPFAM" id="SSF56317">
    <property type="entry name" value="Carbon-nitrogen hydrolase"/>
    <property type="match status" value="1"/>
</dbReference>
<sequence>MTTVVVDKESRAVQGGAAFVHGDFRYLWLGLGAVFSLFAVGARWDVPLAAWVAPVLLLRFVRLSRPLAGLSLLLVVSVAGALWWSVQLAVPLEASMIAACITFGTVFSVPYVLDRWLAPRVDVVGRLLLFPSAIVTFEFAMATISPLGTSYGTRAITQSEHLALLQILSITGPYGIGFLIGWFATLVNHVWEEVSWKSCRIPVGAFTLVLLAVLIGGSLRLAFFQYEGDYVKIAGISPDMVVRNAAGELLESEASAAALTDEAALRVAYAAVEDELIAGTIQAAQAGAKVVVWSETAAMSLGSDERLLERATEVASEQGIYLNVAVGQPFARNDTYLIGPDGEHIWSYSKSYPVPGLEPIPPGDTPVPLVETPFGHLTNVICFDADFPALMRVDADIMLVPGWDWPEMGRTHTLKMARLRAIENGYSLFRQDYNGYSAAFDHLGRTIAGQDTTGPGLHLMFGDLPVSGTRTIYNIVGDMFAWLCVLSLFAMAAIGIVKTTRSRS</sequence>
<accession>A0A6C0U5X3</accession>
<organism evidence="11 12">
    <name type="scientific">Kineobactrum salinum</name>
    <dbReference type="NCBI Taxonomy" id="2708301"/>
    <lineage>
        <taxon>Bacteria</taxon>
        <taxon>Pseudomonadati</taxon>
        <taxon>Pseudomonadota</taxon>
        <taxon>Gammaproteobacteria</taxon>
        <taxon>Cellvibrionales</taxon>
        <taxon>Halieaceae</taxon>
        <taxon>Kineobactrum</taxon>
    </lineage>
</organism>
<feature type="transmembrane region" description="Helical" evidence="9">
    <location>
        <begin position="479"/>
        <end position="497"/>
    </location>
</feature>
<keyword evidence="4" id="KW-0808">Transferase</keyword>
<feature type="transmembrane region" description="Helical" evidence="9">
    <location>
        <begin position="67"/>
        <end position="86"/>
    </location>
</feature>
<dbReference type="PANTHER" id="PTHR38686">
    <property type="entry name" value="APOLIPOPROTEIN N-ACYLTRANSFERASE"/>
    <property type="match status" value="1"/>
</dbReference>
<dbReference type="KEGG" id="kim:G3T16_20375"/>
<evidence type="ECO:0000256" key="3">
    <source>
        <dbReference type="ARBA" id="ARBA00022475"/>
    </source>
</evidence>
<evidence type="ECO:0000256" key="7">
    <source>
        <dbReference type="ARBA" id="ARBA00023136"/>
    </source>
</evidence>
<comment type="subcellular location">
    <subcellularLocation>
        <location evidence="1">Cell membrane</location>
        <topology evidence="1">Multi-pass membrane protein</topology>
    </subcellularLocation>
</comment>
<evidence type="ECO:0000259" key="10">
    <source>
        <dbReference type="PROSITE" id="PS50263"/>
    </source>
</evidence>
<dbReference type="AlphaFoldDB" id="A0A6C0U5X3"/>
<dbReference type="Proteomes" id="UP000477680">
    <property type="component" value="Chromosome"/>
</dbReference>
<dbReference type="PANTHER" id="PTHR38686:SF1">
    <property type="entry name" value="APOLIPOPROTEIN N-ACYLTRANSFERASE"/>
    <property type="match status" value="1"/>
</dbReference>
<dbReference type="Pfam" id="PF20154">
    <property type="entry name" value="LNT_N"/>
    <property type="match status" value="1"/>
</dbReference>
<dbReference type="InterPro" id="IPR036526">
    <property type="entry name" value="C-N_Hydrolase_sf"/>
</dbReference>
<keyword evidence="12" id="KW-1185">Reference proteome</keyword>
<keyword evidence="7 9" id="KW-0472">Membrane</keyword>
<dbReference type="InterPro" id="IPR045378">
    <property type="entry name" value="LNT_N"/>
</dbReference>
<evidence type="ECO:0000256" key="4">
    <source>
        <dbReference type="ARBA" id="ARBA00022679"/>
    </source>
</evidence>
<comment type="similarity">
    <text evidence="2">Belongs to the CN hydrolase family. Apolipoprotein N-acyltransferase subfamily.</text>
</comment>